<evidence type="ECO:0000313" key="1">
    <source>
        <dbReference type="EMBL" id="CAB4775052.1"/>
    </source>
</evidence>
<reference evidence="1" key="1">
    <citation type="submission" date="2020-05" db="EMBL/GenBank/DDBJ databases">
        <authorList>
            <person name="Chiriac C."/>
            <person name="Salcher M."/>
            <person name="Ghai R."/>
            <person name="Kavagutti S V."/>
        </authorList>
    </citation>
    <scope>NUCLEOTIDE SEQUENCE</scope>
</reference>
<gene>
    <name evidence="1" type="ORF">UFOPK2928_00390</name>
</gene>
<protein>
    <submittedName>
        <fullName evidence="1">Unannotated protein</fullName>
    </submittedName>
</protein>
<name>A0A6J6VRE0_9ZZZZ</name>
<sequence>MPPVTGDALAAVAELVPATDSSAAVSATAEPAAIALRIEIFILIFLPSKLMEGQVNEGNLTSTLVRLVNNAAGL</sequence>
<dbReference type="EMBL" id="CAEZZY010000027">
    <property type="protein sequence ID" value="CAB4775052.1"/>
    <property type="molecule type" value="Genomic_DNA"/>
</dbReference>
<organism evidence="1">
    <name type="scientific">freshwater metagenome</name>
    <dbReference type="NCBI Taxonomy" id="449393"/>
    <lineage>
        <taxon>unclassified sequences</taxon>
        <taxon>metagenomes</taxon>
        <taxon>ecological metagenomes</taxon>
    </lineage>
</organism>
<proteinExistence type="predicted"/>
<dbReference type="AlphaFoldDB" id="A0A6J6VRE0"/>
<accession>A0A6J6VRE0</accession>